<accession>A0A1B1TDF6</accession>
<organism evidence="3">
    <name type="scientific">uncultured Poseidoniia archaeon</name>
    <dbReference type="NCBI Taxonomy" id="1697135"/>
    <lineage>
        <taxon>Archaea</taxon>
        <taxon>Methanobacteriati</taxon>
        <taxon>Thermoplasmatota</taxon>
        <taxon>Candidatus Poseidoniia</taxon>
        <taxon>environmental samples</taxon>
    </lineage>
</organism>
<feature type="region of interest" description="Disordered" evidence="1">
    <location>
        <begin position="110"/>
        <end position="130"/>
    </location>
</feature>
<evidence type="ECO:0000259" key="2">
    <source>
        <dbReference type="Pfam" id="PF05547"/>
    </source>
</evidence>
<dbReference type="PANTHER" id="PTHR41775">
    <property type="entry name" value="SECRETED PROTEIN-RELATED"/>
    <property type="match status" value="1"/>
</dbReference>
<proteinExistence type="predicted"/>
<dbReference type="AlphaFoldDB" id="A0A1B1TDF6"/>
<dbReference type="GO" id="GO:0006508">
    <property type="term" value="P:proteolysis"/>
    <property type="evidence" value="ECO:0007669"/>
    <property type="project" value="InterPro"/>
</dbReference>
<dbReference type="PANTHER" id="PTHR41775:SF1">
    <property type="entry name" value="PEPTIDASE M6-LIKE DOMAIN-CONTAINING PROTEIN"/>
    <property type="match status" value="1"/>
</dbReference>
<sequence>MPRQYMSKVRAVMALLLILLGLLSYSNPEYIDNALERSHNHNSNYNLVELQDNEEWLVLKISFPNKPFDSDVAKKLFEDTYSAEDYIKSLNNNSNLNVTIIEETWNSPKSDSFWGQDSSEGRDAGSENGVQDLVTNSVTSLLKDNDLSKWDFNNDGIVDRLLVLHSGDAQESNGQSSSIWSHFSGLDDPIEISKWSIEHYTIVSLSSGLGTLMHEMLHQMGAVDLYDVHSDSPSSNWNGLGDWDIMASGNWNGDGKIPALPSSSTMELIGSDRSLNIIPDDNSFTIKPISLGGKSLAIEIAPNEIIRISLRSGGFDSALPGSGILVEHQDKNNGNLENNLVNIDPEFAWVKIIEADGNDALMRGRNSGELGDLFNLDDKFGNLGIQIRDNRGRLVTWTAHISNVNINDDNSWNNATISFENEAIENLKILTPREPIILLEGEKSYAKVDALEACELLIDFNYQGFSIIKEISIDPGTSYIEIINSSSISNTKGHLKGQIGCKNFNSLDIDLDWIKVGHKISNDTLEKIISWEEDSEIYFYPDFLGNGSRTYSISVSGAISRISNPITQGVVSPGDPIIIAISPNGLLKQGMIAKGELILTDSNSIEERIPIILQAESPFIGDGFLPWISQPSNGILIICFLSALSILTNIRKNKVQSSSDGIIPP</sequence>
<dbReference type="Pfam" id="PF05547">
    <property type="entry name" value="Peptidase_M6"/>
    <property type="match status" value="1"/>
</dbReference>
<evidence type="ECO:0000256" key="1">
    <source>
        <dbReference type="SAM" id="MobiDB-lite"/>
    </source>
</evidence>
<reference evidence="3" key="2">
    <citation type="journal article" date="2015" name="ISME J.">
        <title>A new class of marine Euryarchaeota group II from the Mediterranean deep chlorophyll maximum.</title>
        <authorList>
            <person name="Martin-Cuadrado A.B."/>
            <person name="Garcia-Heredia I."/>
            <person name="Molto A.G."/>
            <person name="Lopez-Ubeda R."/>
            <person name="Kimes N."/>
            <person name="Lopez-Garcia P."/>
            <person name="Moreira D."/>
            <person name="Rodriguez-Valera F."/>
        </authorList>
    </citation>
    <scope>NUCLEOTIDE SEQUENCE</scope>
</reference>
<feature type="domain" description="Peptidase M6-like" evidence="2">
    <location>
        <begin position="59"/>
        <end position="256"/>
    </location>
</feature>
<protein>
    <recommendedName>
        <fullName evidence="2">Peptidase M6-like domain-containing protein</fullName>
    </recommendedName>
</protein>
<evidence type="ECO:0000313" key="3">
    <source>
        <dbReference type="EMBL" id="ANV80293.1"/>
    </source>
</evidence>
<dbReference type="GO" id="GO:0008233">
    <property type="term" value="F:peptidase activity"/>
    <property type="evidence" value="ECO:0007669"/>
    <property type="project" value="InterPro"/>
</dbReference>
<dbReference type="EMBL" id="KP211883">
    <property type="protein sequence ID" value="ANV80293.1"/>
    <property type="molecule type" value="Genomic_DNA"/>
</dbReference>
<dbReference type="InterPro" id="IPR008757">
    <property type="entry name" value="Peptidase_M6-like_domain"/>
</dbReference>
<name>A0A1B1TDF6_9ARCH</name>
<reference evidence="3" key="1">
    <citation type="submission" date="2014-11" db="EMBL/GenBank/DDBJ databases">
        <authorList>
            <person name="Zhu J."/>
            <person name="Qi W."/>
            <person name="Song R."/>
        </authorList>
    </citation>
    <scope>NUCLEOTIDE SEQUENCE</scope>
</reference>